<dbReference type="VEuPathDB" id="FungiDB:FGRAMPH1_01G09245"/>
<dbReference type="GO" id="GO:0009116">
    <property type="term" value="P:nucleoside metabolic process"/>
    <property type="evidence" value="ECO:0007669"/>
    <property type="project" value="InterPro"/>
</dbReference>
<feature type="domain" description="GPI inositol-deacylase winged helix" evidence="4">
    <location>
        <begin position="668"/>
        <end position="748"/>
    </location>
</feature>
<reference evidence="6 8" key="3">
    <citation type="journal article" date="2015" name="BMC Genomics">
        <title>The completed genome sequence of the pathogenic ascomycete fungus Fusarium graminearum.</title>
        <authorList>
            <person name="King R."/>
            <person name="Urban M."/>
            <person name="Hammond-Kosack M.C."/>
            <person name="Hassani-Pak K."/>
            <person name="Hammond-Kosack K.E."/>
        </authorList>
    </citation>
    <scope>NUCLEOTIDE SEQUENCE [LARGE SCALE GENOMIC DNA]</scope>
    <source>
        <strain evidence="8">ATCC MYA-4620 / CBS 123657 / FGSC 9075 / NRRL 31084 / PH-1</strain>
        <strain evidence="6">PH-1</strain>
    </source>
</reference>
<feature type="repeat" description="ANK" evidence="2">
    <location>
        <begin position="873"/>
        <end position="905"/>
    </location>
</feature>
<dbReference type="EMBL" id="HG970333">
    <property type="protein sequence ID" value="CEF76425.1"/>
    <property type="molecule type" value="Genomic_DNA"/>
</dbReference>
<dbReference type="Pfam" id="PF12796">
    <property type="entry name" value="Ank_2"/>
    <property type="match status" value="3"/>
</dbReference>
<feature type="transmembrane region" description="Helical" evidence="3">
    <location>
        <begin position="203"/>
        <end position="224"/>
    </location>
</feature>
<dbReference type="InterPro" id="IPR035994">
    <property type="entry name" value="Nucleoside_phosphorylase_sf"/>
</dbReference>
<evidence type="ECO:0000256" key="1">
    <source>
        <dbReference type="ARBA" id="ARBA00022737"/>
    </source>
</evidence>
<keyword evidence="3" id="KW-0472">Membrane</keyword>
<dbReference type="PROSITE" id="PS50297">
    <property type="entry name" value="ANK_REP_REGION"/>
    <property type="match status" value="6"/>
</dbReference>
<dbReference type="EnsemblFungi" id="CEF76425">
    <property type="protein sequence ID" value="CEF76425"/>
    <property type="gene ID" value="FGRRES_17092"/>
</dbReference>
<evidence type="ECO:0000256" key="2">
    <source>
        <dbReference type="PROSITE-ProRule" id="PRU00023"/>
    </source>
</evidence>
<accession>A0A0E0RYV0</accession>
<evidence type="ECO:0000259" key="5">
    <source>
        <dbReference type="Pfam" id="PF24883"/>
    </source>
</evidence>
<dbReference type="InParanoid" id="A0A098DDB7"/>
<dbReference type="PANTHER" id="PTHR46082">
    <property type="entry name" value="ATP/GTP-BINDING PROTEIN-RELATED"/>
    <property type="match status" value="1"/>
</dbReference>
<evidence type="ECO:0000259" key="4">
    <source>
        <dbReference type="Pfam" id="PF22939"/>
    </source>
</evidence>
<gene>
    <name evidence="6" type="ORF">FGRAMPH1_01T09245</name>
</gene>
<dbReference type="SUPFAM" id="SSF48403">
    <property type="entry name" value="Ankyrin repeat"/>
    <property type="match status" value="1"/>
</dbReference>
<feature type="repeat" description="ANK" evidence="2">
    <location>
        <begin position="1057"/>
        <end position="1081"/>
    </location>
</feature>
<organism evidence="6 8">
    <name type="scientific">Gibberella zeae (strain ATCC MYA-4620 / CBS 123657 / FGSC 9075 / NRRL 31084 / PH-1)</name>
    <name type="common">Wheat head blight fungus</name>
    <name type="synonym">Fusarium graminearum</name>
    <dbReference type="NCBI Taxonomy" id="229533"/>
    <lineage>
        <taxon>Eukaryota</taxon>
        <taxon>Fungi</taxon>
        <taxon>Dikarya</taxon>
        <taxon>Ascomycota</taxon>
        <taxon>Pezizomycotina</taxon>
        <taxon>Sordariomycetes</taxon>
        <taxon>Hypocreomycetidae</taxon>
        <taxon>Hypocreales</taxon>
        <taxon>Nectriaceae</taxon>
        <taxon>Fusarium</taxon>
    </lineage>
</organism>
<dbReference type="SMART" id="SM00248">
    <property type="entry name" value="ANK"/>
    <property type="match status" value="10"/>
</dbReference>
<dbReference type="InterPro" id="IPR056884">
    <property type="entry name" value="NPHP3-like_N"/>
</dbReference>
<dbReference type="InterPro" id="IPR053137">
    <property type="entry name" value="NLR-like"/>
</dbReference>
<dbReference type="Gene3D" id="3.40.50.300">
    <property type="entry name" value="P-loop containing nucleotide triphosphate hydrolases"/>
    <property type="match status" value="1"/>
</dbReference>
<keyword evidence="3" id="KW-0812">Transmembrane</keyword>
<feature type="repeat" description="ANK" evidence="2">
    <location>
        <begin position="1158"/>
        <end position="1182"/>
    </location>
</feature>
<feature type="repeat" description="ANK" evidence="2">
    <location>
        <begin position="940"/>
        <end position="973"/>
    </location>
</feature>
<proteinExistence type="predicted"/>
<dbReference type="Gene3D" id="3.40.50.1580">
    <property type="entry name" value="Nucleoside phosphorylase domain"/>
    <property type="match status" value="1"/>
</dbReference>
<dbReference type="InterPro" id="IPR036770">
    <property type="entry name" value="Ankyrin_rpt-contain_sf"/>
</dbReference>
<feature type="domain" description="Nephrocystin 3-like N-terminal" evidence="5">
    <location>
        <begin position="396"/>
        <end position="561"/>
    </location>
</feature>
<dbReference type="InterPro" id="IPR002110">
    <property type="entry name" value="Ankyrin_rpt"/>
</dbReference>
<feature type="repeat" description="ANK" evidence="2">
    <location>
        <begin position="907"/>
        <end position="939"/>
    </location>
</feature>
<dbReference type="Pfam" id="PF22939">
    <property type="entry name" value="WHD_GPIID"/>
    <property type="match status" value="1"/>
</dbReference>
<dbReference type="PANTHER" id="PTHR46082:SF11">
    <property type="entry name" value="AAA+ ATPASE DOMAIN-CONTAINING PROTEIN-RELATED"/>
    <property type="match status" value="1"/>
</dbReference>
<keyword evidence="8" id="KW-1185">Reference proteome</keyword>
<dbReference type="Proteomes" id="UP000070720">
    <property type="component" value="Chromosome 2"/>
</dbReference>
<accession>A0A098DDB7</accession>
<dbReference type="InterPro" id="IPR027417">
    <property type="entry name" value="P-loop_NTPase"/>
</dbReference>
<feature type="repeat" description="ANK" evidence="2">
    <location>
        <begin position="1124"/>
        <end position="1148"/>
    </location>
</feature>
<feature type="repeat" description="ANK" evidence="2">
    <location>
        <begin position="1192"/>
        <end position="1224"/>
    </location>
</feature>
<evidence type="ECO:0000313" key="6">
    <source>
        <dbReference type="EMBL" id="CEF76425.1"/>
    </source>
</evidence>
<protein>
    <submittedName>
        <fullName evidence="6">Chromosome 2, complete genome</fullName>
    </submittedName>
</protein>
<dbReference type="PROSITE" id="PS50088">
    <property type="entry name" value="ANK_REPEAT"/>
    <property type="match status" value="7"/>
</dbReference>
<dbReference type="SUPFAM" id="SSF53167">
    <property type="entry name" value="Purine and uridine phosphorylases"/>
    <property type="match status" value="1"/>
</dbReference>
<reference evidence="7 8" key="1">
    <citation type="journal article" date="2007" name="Science">
        <title>The Fusarium graminearum genome reveals a link between localized polymorphism and pathogen specialization.</title>
        <authorList>
            <person name="Cuomo C.A."/>
            <person name="Gueldener U."/>
            <person name="Xu J.-R."/>
            <person name="Trail F."/>
            <person name="Turgeon B.G."/>
            <person name="Di Pietro A."/>
            <person name="Walton J.D."/>
            <person name="Ma L.-J."/>
            <person name="Baker S.E."/>
            <person name="Rep M."/>
            <person name="Adam G."/>
            <person name="Antoniw J."/>
            <person name="Baldwin T."/>
            <person name="Calvo S.E."/>
            <person name="Chang Y.-L."/>
            <person name="DeCaprio D."/>
            <person name="Gale L.R."/>
            <person name="Gnerre S."/>
            <person name="Goswami R.S."/>
            <person name="Hammond-Kosack K."/>
            <person name="Harris L.J."/>
            <person name="Hilburn K."/>
            <person name="Kennell J.C."/>
            <person name="Kroken S."/>
            <person name="Magnuson J.K."/>
            <person name="Mannhaupt G."/>
            <person name="Mauceli E.W."/>
            <person name="Mewes H.-W."/>
            <person name="Mitterbauer R."/>
            <person name="Muehlbauer G."/>
            <person name="Muensterkoetter M."/>
            <person name="Nelson D."/>
            <person name="O'Donnell K."/>
            <person name="Ouellet T."/>
            <person name="Qi W."/>
            <person name="Quesneville H."/>
            <person name="Roncero M.I.G."/>
            <person name="Seong K.-Y."/>
            <person name="Tetko I.V."/>
            <person name="Urban M."/>
            <person name="Waalwijk C."/>
            <person name="Ward T.J."/>
            <person name="Yao J."/>
            <person name="Birren B.W."/>
            <person name="Kistler H.C."/>
        </authorList>
    </citation>
    <scope>NUCLEOTIDE SEQUENCE [LARGE SCALE GENOMIC DNA]</scope>
    <source>
        <strain evidence="8">ATCC MYA-4620 / CBS 123657 / FGSC 9075 / NRRL 31084 / PH-1</strain>
        <strain evidence="7">PH-1 / ATCC MYA-4620 / FGSC 9075 / NRRL 31084</strain>
    </source>
</reference>
<keyword evidence="3" id="KW-1133">Transmembrane helix</keyword>
<keyword evidence="1" id="KW-0677">Repeat</keyword>
<dbReference type="Gene3D" id="1.25.40.20">
    <property type="entry name" value="Ankyrin repeat-containing domain"/>
    <property type="match status" value="4"/>
</dbReference>
<evidence type="ECO:0000256" key="3">
    <source>
        <dbReference type="SAM" id="Phobius"/>
    </source>
</evidence>
<sequence>MTSMKLTHNDYTVGWVCVLPKEQTAALAMLDCEHPALPKQPTDKNAYTLGAVGEHNVVIACLPKGMYGTNSAATVAARMLDTFPSIKFGLLVGIGAGIPPQVRLGDVVVSSPIKQYPGVVQWDFRESIKGGNFKRIGALNNPPSELLTALTKVESKREMTGPKIPQYLDELATKYPKLKTKYIKSDLLKDPLFSPTGVRDDRVGWIALFITIWQTIAILFKFFLGWRTLASGSSADGESSEGPRDMQVHYGLIASGNRLVKDSVLRDNINHQMDGHVLCLEMEAAGLANDFPCLVIRGICDYADSGKNKDWQEHAAAVAAAFAKELLSEVLVTEVSQMRDAKIIQEMKASVDEISHNVTHIQSALRNQQHRDILQWLTPIDYSTVHKDIFTRRQPGTCQWLLNSETYQRWVKTKKQTLFCQGIPGAGKTILTSVVIHDIGQRLRSDGSIGIAYIYCNYRNQDDQKADKILASLVKQLAERQAIFPKVIQDLYDRHKRNKTWPLIGEISEALQSLIKIHDRVYIIIDALDECQTSGGIRSQLLKQLVDLKENFETNLFMTSRYMPDIEETLHGEMMQLEVRACEEDVGNYLDSRLTSLSELVKKNNDLRDEIRAKIIKAVDGMFLLAELHVRSLEGMFLPNQIRHALETLPTGTTAYDKTYEGAMKRIESRVNTKEFAKKILTWIICARRPLETSELRHALAVKHGDTDLDENNLPEIGDIITVCAGLVVADKKSNIVRLAHYTTQQYFERTKGDWFPNAETDITVACVTYLSYKITSKIPTKSGLRAYRSFESILLFEYIATNWGHHGRVSKTTRKELMEFLLIDQPMKRAAEVLIAARGGSSSSLLNKNNLPKRHGRVYSSMSCYPPIGGAKGMEGIHLAAYFGMTEAVSALLGNDKDVNLTDYVFGRTPLIWAAMNGYTATVEVLLEHGADANSREKYGRTALSMAAEEGHESIVSLLLATEGVDADSRDSEEQSPLYHAACNGHMAIFDILLSTGKVDLNAESNNHLTPGSEAVRGGHVQMVERLLSDSNFDVNFCPWRGWTPLAIQVDTLDVDDETPLHKAALGGQETIVKLLIDSGKADVNAVGIFTFPPLFLATAHGHEGVVGLLLESDQIHVNANHEGYTALIYAIWNNQSGIVRLLLEKGKADVSIEDRYGYTPLSCAVYMGYESIARLLLEIGRADVDAKDRHGKTPLQWAVSRWNKPIVWLLLEHGAEFDEEIKAGMKPLSESSKEDIRIVMRAAMGWK</sequence>
<reference evidence="7 8" key="2">
    <citation type="journal article" date="2010" name="Nature">
        <title>Comparative genomics reveals mobile pathogenicity chromosomes in Fusarium.</title>
        <authorList>
            <person name="Ma L.J."/>
            <person name="van der Does H.C."/>
            <person name="Borkovich K.A."/>
            <person name="Coleman J.J."/>
            <person name="Daboussi M.J."/>
            <person name="Di Pietro A."/>
            <person name="Dufresne M."/>
            <person name="Freitag M."/>
            <person name="Grabherr M."/>
            <person name="Henrissat B."/>
            <person name="Houterman P.M."/>
            <person name="Kang S."/>
            <person name="Shim W.B."/>
            <person name="Woloshuk C."/>
            <person name="Xie X."/>
            <person name="Xu J.R."/>
            <person name="Antoniw J."/>
            <person name="Baker S.E."/>
            <person name="Bluhm B.H."/>
            <person name="Breakspear A."/>
            <person name="Brown D.W."/>
            <person name="Butchko R.A."/>
            <person name="Chapman S."/>
            <person name="Coulson R."/>
            <person name="Coutinho P.M."/>
            <person name="Danchin E.G."/>
            <person name="Diener A."/>
            <person name="Gale L.R."/>
            <person name="Gardiner D.M."/>
            <person name="Goff S."/>
            <person name="Hammond-Kosack K.E."/>
            <person name="Hilburn K."/>
            <person name="Hua-Van A."/>
            <person name="Jonkers W."/>
            <person name="Kazan K."/>
            <person name="Kodira C.D."/>
            <person name="Koehrsen M."/>
            <person name="Kumar L."/>
            <person name="Lee Y.H."/>
            <person name="Li L."/>
            <person name="Manners J.M."/>
            <person name="Miranda-Saavedra D."/>
            <person name="Mukherjee M."/>
            <person name="Park G."/>
            <person name="Park J."/>
            <person name="Park S.Y."/>
            <person name="Proctor R.H."/>
            <person name="Regev A."/>
            <person name="Ruiz-Roldan M.C."/>
            <person name="Sain D."/>
            <person name="Sakthikumar S."/>
            <person name="Sykes S."/>
            <person name="Schwartz D.C."/>
            <person name="Turgeon B.G."/>
            <person name="Wapinski I."/>
            <person name="Yoder O."/>
            <person name="Young S."/>
            <person name="Zeng Q."/>
            <person name="Zhou S."/>
            <person name="Galagan J."/>
            <person name="Cuomo C.A."/>
            <person name="Kistler H.C."/>
            <person name="Rep M."/>
        </authorList>
    </citation>
    <scope>GENOME REANNOTATION</scope>
    <source>
        <strain evidence="8">ATCC MYA-4620 / CBS 123657 / FGSC 9075 / NRRL 31084 / PH-1</strain>
        <strain evidence="7">PH-1 / ATCC MYA-4620 / FGSC 9075 / NRRL 31084</strain>
    </source>
</reference>
<dbReference type="AlphaFoldDB" id="A0A098DDB7"/>
<dbReference type="Pfam" id="PF24883">
    <property type="entry name" value="NPHP3_N"/>
    <property type="match status" value="1"/>
</dbReference>
<keyword evidence="2" id="KW-0040">ANK repeat</keyword>
<evidence type="ECO:0000313" key="7">
    <source>
        <dbReference type="EnsemblFungi" id="CEF76425"/>
    </source>
</evidence>
<name>A0A098DDB7_GIBZE</name>
<dbReference type="SUPFAM" id="SSF52540">
    <property type="entry name" value="P-loop containing nucleoside triphosphate hydrolases"/>
    <property type="match status" value="1"/>
</dbReference>
<dbReference type="GO" id="GO:0003824">
    <property type="term" value="F:catalytic activity"/>
    <property type="evidence" value="ECO:0007669"/>
    <property type="project" value="InterPro"/>
</dbReference>
<evidence type="ECO:0000313" key="8">
    <source>
        <dbReference type="Proteomes" id="UP000070720"/>
    </source>
</evidence>
<reference evidence="7" key="4">
    <citation type="submission" date="2017-01" db="UniProtKB">
        <authorList>
            <consortium name="EnsemblFungi"/>
        </authorList>
    </citation>
    <scope>IDENTIFICATION</scope>
    <source>
        <strain evidence="7">PH-1 / ATCC MYA-4620 / FGSC 9075 / NRRL 31084</strain>
    </source>
</reference>
<dbReference type="InterPro" id="IPR054471">
    <property type="entry name" value="GPIID_WHD"/>
</dbReference>
<dbReference type="eggNOG" id="KOG4177">
    <property type="taxonomic scope" value="Eukaryota"/>
</dbReference>